<evidence type="ECO:0000313" key="12">
    <source>
        <dbReference type="Proteomes" id="UP000285844"/>
    </source>
</evidence>
<reference evidence="10 11" key="1">
    <citation type="submission" date="2018-08" db="EMBL/GenBank/DDBJ databases">
        <title>A genome reference for cultivated species of the human gut microbiota.</title>
        <authorList>
            <person name="Zou Y."/>
            <person name="Xue W."/>
            <person name="Luo G."/>
        </authorList>
    </citation>
    <scope>NUCLEOTIDE SEQUENCE [LARGE SCALE GENOMIC DNA]</scope>
    <source>
        <strain evidence="9 11">AF36-7BH</strain>
        <strain evidence="8 10">AM32-2AC</strain>
        <strain evidence="7 12">AM37-3BH</strain>
    </source>
</reference>
<evidence type="ECO:0000313" key="8">
    <source>
        <dbReference type="EMBL" id="RHD09585.1"/>
    </source>
</evidence>
<evidence type="ECO:0000313" key="7">
    <source>
        <dbReference type="EMBL" id="RHC13205.1"/>
    </source>
</evidence>
<evidence type="ECO:0000313" key="11">
    <source>
        <dbReference type="Proteomes" id="UP000285201"/>
    </source>
</evidence>
<sequence length="512" mass="56341">MLISLSAVSAMNNKLSLKGGIFKSAIILTIAGVLSKLLGFYFRILLTNYTGAAGVGLFQMCIPLIALAFAVCCSGFSVAVSKYSASSPSLKWLFCVLKITISLSIAVMLLFLIFSDFIANHIFMESRCEGIIRITAISLPFMCIHNCLSNYYYSQKESFLPASSQLVEQLVRIGTIILYVRIKNVSTISIADAVTGNIFGEFAAATYCAIPLFFRSIHNKSMTQKLSCSLREYRYIVKYAFPINANQTVLHLLEGAEAILIPAILCMHGLSKDDAISQFGILTGMALPLVLFPCTAANSFALMLLPKVSDESSNVLSDHLAVTVKRTVSMCLSLGIISIFLFINYGARLGAMMFHEDSVYIYTCILSWLCPFLYLKISLTSVTNGMGHTALTFIINITGIIIRLACVFLLIPKLGITGYLYGVLISNICMSLLYIFNIYKKLNIQPDPFGSIIVPLCIAVISIFSSRIICRIVFGLIIKEAEEYTLLLTGAAICCIVYIILFIHEQSEQRPL</sequence>
<protein>
    <submittedName>
        <fullName evidence="7">Uncharacterized protein</fullName>
    </submittedName>
</protein>
<dbReference type="Proteomes" id="UP000285201">
    <property type="component" value="Unassembled WGS sequence"/>
</dbReference>
<evidence type="ECO:0000256" key="5">
    <source>
        <dbReference type="ARBA" id="ARBA00023136"/>
    </source>
</evidence>
<comment type="caution">
    <text evidence="7">The sequence shown here is derived from an EMBL/GenBank/DDBJ whole genome shotgun (WGS) entry which is preliminary data.</text>
</comment>
<gene>
    <name evidence="9" type="ORF">DW007_03565</name>
    <name evidence="8" type="ORF">DW811_05640</name>
    <name evidence="7" type="ORF">DW858_07695</name>
</gene>
<dbReference type="EMBL" id="QSIS01000005">
    <property type="protein sequence ID" value="RHD09585.1"/>
    <property type="molecule type" value="Genomic_DNA"/>
</dbReference>
<feature type="transmembrane region" description="Helical" evidence="6">
    <location>
        <begin position="56"/>
        <end position="80"/>
    </location>
</feature>
<dbReference type="Proteomes" id="UP000285844">
    <property type="component" value="Unassembled WGS sequence"/>
</dbReference>
<feature type="transmembrane region" description="Helical" evidence="6">
    <location>
        <begin position="92"/>
        <end position="119"/>
    </location>
</feature>
<keyword evidence="2" id="KW-1003">Cell membrane</keyword>
<evidence type="ECO:0000256" key="2">
    <source>
        <dbReference type="ARBA" id="ARBA00022475"/>
    </source>
</evidence>
<feature type="transmembrane region" description="Helical" evidence="6">
    <location>
        <begin position="279"/>
        <end position="306"/>
    </location>
</feature>
<dbReference type="GO" id="GO:0005886">
    <property type="term" value="C:plasma membrane"/>
    <property type="evidence" value="ECO:0007669"/>
    <property type="project" value="UniProtKB-SubCell"/>
</dbReference>
<evidence type="ECO:0000256" key="6">
    <source>
        <dbReference type="SAM" id="Phobius"/>
    </source>
</evidence>
<evidence type="ECO:0000313" key="10">
    <source>
        <dbReference type="Proteomes" id="UP000284794"/>
    </source>
</evidence>
<keyword evidence="3 6" id="KW-0812">Transmembrane</keyword>
<feature type="transmembrane region" description="Helical" evidence="6">
    <location>
        <begin position="359"/>
        <end position="377"/>
    </location>
</feature>
<dbReference type="EMBL" id="QSHM01000007">
    <property type="protein sequence ID" value="RHC13205.1"/>
    <property type="molecule type" value="Genomic_DNA"/>
</dbReference>
<organism evidence="7 12">
    <name type="scientific">Lachnospira eligens</name>
    <dbReference type="NCBI Taxonomy" id="39485"/>
    <lineage>
        <taxon>Bacteria</taxon>
        <taxon>Bacillati</taxon>
        <taxon>Bacillota</taxon>
        <taxon>Clostridia</taxon>
        <taxon>Lachnospirales</taxon>
        <taxon>Lachnospiraceae</taxon>
        <taxon>Lachnospira</taxon>
    </lineage>
</organism>
<dbReference type="InterPro" id="IPR002797">
    <property type="entry name" value="Polysacc_synth"/>
</dbReference>
<evidence type="ECO:0000256" key="1">
    <source>
        <dbReference type="ARBA" id="ARBA00004651"/>
    </source>
</evidence>
<feature type="transmembrane region" description="Helical" evidence="6">
    <location>
        <begin position="418"/>
        <end position="439"/>
    </location>
</feature>
<dbReference type="Proteomes" id="UP000284794">
    <property type="component" value="Unassembled WGS sequence"/>
</dbReference>
<name>A0A413YVV9_9FIRM</name>
<feature type="transmembrane region" description="Helical" evidence="6">
    <location>
        <begin position="451"/>
        <end position="474"/>
    </location>
</feature>
<feature type="transmembrane region" description="Helical" evidence="6">
    <location>
        <begin position="21"/>
        <end position="44"/>
    </location>
</feature>
<feature type="transmembrane region" description="Helical" evidence="6">
    <location>
        <begin position="326"/>
        <end position="347"/>
    </location>
</feature>
<evidence type="ECO:0000256" key="4">
    <source>
        <dbReference type="ARBA" id="ARBA00022989"/>
    </source>
</evidence>
<dbReference type="InterPro" id="IPR050833">
    <property type="entry name" value="Poly_Biosynth_Transport"/>
</dbReference>
<dbReference type="Pfam" id="PF01943">
    <property type="entry name" value="Polysacc_synt"/>
    <property type="match status" value="1"/>
</dbReference>
<dbReference type="EMBL" id="QROY01000002">
    <property type="protein sequence ID" value="RHL71233.1"/>
    <property type="molecule type" value="Genomic_DNA"/>
</dbReference>
<dbReference type="PANTHER" id="PTHR30250:SF21">
    <property type="entry name" value="LIPID II FLIPPASE MURJ"/>
    <property type="match status" value="1"/>
</dbReference>
<feature type="transmembrane region" description="Helical" evidence="6">
    <location>
        <begin position="486"/>
        <end position="504"/>
    </location>
</feature>
<evidence type="ECO:0000256" key="3">
    <source>
        <dbReference type="ARBA" id="ARBA00022692"/>
    </source>
</evidence>
<keyword evidence="4 6" id="KW-1133">Transmembrane helix</keyword>
<accession>A0A413YVV9</accession>
<dbReference type="PANTHER" id="PTHR30250">
    <property type="entry name" value="PST FAMILY PREDICTED COLANIC ACID TRANSPORTER"/>
    <property type="match status" value="1"/>
</dbReference>
<feature type="transmembrane region" description="Helical" evidence="6">
    <location>
        <begin position="389"/>
        <end position="411"/>
    </location>
</feature>
<proteinExistence type="predicted"/>
<evidence type="ECO:0000313" key="9">
    <source>
        <dbReference type="EMBL" id="RHL71233.1"/>
    </source>
</evidence>
<comment type="subcellular location">
    <subcellularLocation>
        <location evidence="1">Cell membrane</location>
        <topology evidence="1">Multi-pass membrane protein</topology>
    </subcellularLocation>
</comment>
<keyword evidence="5 6" id="KW-0472">Membrane</keyword>
<dbReference type="AlphaFoldDB" id="A0A413YVV9"/>